<keyword evidence="7 12" id="KW-0812">Transmembrane</keyword>
<dbReference type="GO" id="GO:0005789">
    <property type="term" value="C:endoplasmic reticulum membrane"/>
    <property type="evidence" value="ECO:0007669"/>
    <property type="project" value="UniProtKB-SubCell"/>
</dbReference>
<evidence type="ECO:0000256" key="6">
    <source>
        <dbReference type="ARBA" id="ARBA00022679"/>
    </source>
</evidence>
<comment type="subcellular location">
    <subcellularLocation>
        <location evidence="1">Endoplasmic reticulum membrane</location>
        <topology evidence="1">Single-pass membrane protein</topology>
    </subcellularLocation>
</comment>
<evidence type="ECO:0000256" key="11">
    <source>
        <dbReference type="ARBA" id="ARBA00024899"/>
    </source>
</evidence>
<evidence type="ECO:0000256" key="5">
    <source>
        <dbReference type="ARBA" id="ARBA00022676"/>
    </source>
</evidence>
<gene>
    <name evidence="13" type="ORF">EXIGLDRAFT_732889</name>
</gene>
<dbReference type="InParanoid" id="A0A165PT72"/>
<keyword evidence="10 12" id="KW-0472">Membrane</keyword>
<protein>
    <recommendedName>
        <fullName evidence="4">Chitobiosyldiphosphodolichol beta-mannosyltransferase</fullName>
        <ecNumber evidence="3">2.4.1.142</ecNumber>
    </recommendedName>
</protein>
<proteinExistence type="predicted"/>
<dbReference type="STRING" id="1314781.A0A165PT72"/>
<dbReference type="PANTHER" id="PTHR13036">
    <property type="entry name" value="BETA1,4 MANNOSYLTRANSFERASE"/>
    <property type="match status" value="1"/>
</dbReference>
<name>A0A165PT72_EXIGL</name>
<feature type="transmembrane region" description="Helical" evidence="12">
    <location>
        <begin position="6"/>
        <end position="27"/>
    </location>
</feature>
<dbReference type="Gene3D" id="3.40.50.2000">
    <property type="entry name" value="Glycogen Phosphorylase B"/>
    <property type="match status" value="1"/>
</dbReference>
<evidence type="ECO:0000256" key="8">
    <source>
        <dbReference type="ARBA" id="ARBA00022824"/>
    </source>
</evidence>
<evidence type="ECO:0000313" key="13">
    <source>
        <dbReference type="EMBL" id="KZW02636.1"/>
    </source>
</evidence>
<evidence type="ECO:0000256" key="9">
    <source>
        <dbReference type="ARBA" id="ARBA00022989"/>
    </source>
</evidence>
<dbReference type="AlphaFoldDB" id="A0A165PT72"/>
<dbReference type="Proteomes" id="UP000077266">
    <property type="component" value="Unassembled WGS sequence"/>
</dbReference>
<sequence length="465" mass="52262">MDSLWPILAAAFVLSASPVFAFVWALWRKSKQRPKVRSVAVVVLGDIGRSPRMMYHADSFAQAKFDTWIIGYRGSRPIASLRSMRYLYVTSPWLILGRAPRALFPIIAPFKVVLQTVSLFYCLMFRMRNAPEFIIVQNPPSIPTLAVVQLAAFVQHSKLIIDWHNTGYSILALRLGKEHTLVRLAKWFEGYFGQRAYAHLFVTHAMKDALVKQWDLRGEKVVLHDRPPAHFHPCDPLETHDLLVRMFNTHPEDLTIPGFLPQFDAPGSTPLTHVCSTPPNAQDDLSLLPTDSSGDRTLTVLRDDRPALLVSSTSWTPDERFDILLAALSLYEASCRAQIPASQSLPKLLVIVTGRGPLRAKMMAEVRRMEEEEQWRWVRVRSLWLEAEDYPRLLGAADLGVSMHESSSGLDLPMKVVDMFGCGLPVCALDFPCLDELVQDGTNGRVFVDAAQLADQLSVRPILPS</sequence>
<evidence type="ECO:0000256" key="3">
    <source>
        <dbReference type="ARBA" id="ARBA00012611"/>
    </source>
</evidence>
<dbReference type="OrthoDB" id="614844at2759"/>
<keyword evidence="6" id="KW-0808">Transferase</keyword>
<keyword evidence="8" id="KW-0256">Endoplasmic reticulum</keyword>
<dbReference type="FunCoup" id="A0A165PT72">
    <property type="interactions" value="679"/>
</dbReference>
<evidence type="ECO:0000256" key="4">
    <source>
        <dbReference type="ARBA" id="ARBA00015841"/>
    </source>
</evidence>
<accession>A0A165PT72</accession>
<dbReference type="SUPFAM" id="SSF53756">
    <property type="entry name" value="UDP-Glycosyltransferase/glycogen phosphorylase"/>
    <property type="match status" value="1"/>
</dbReference>
<dbReference type="EMBL" id="KV425887">
    <property type="protein sequence ID" value="KZW02636.1"/>
    <property type="molecule type" value="Genomic_DNA"/>
</dbReference>
<evidence type="ECO:0000256" key="1">
    <source>
        <dbReference type="ARBA" id="ARBA00004389"/>
    </source>
</evidence>
<organism evidence="13 14">
    <name type="scientific">Exidia glandulosa HHB12029</name>
    <dbReference type="NCBI Taxonomy" id="1314781"/>
    <lineage>
        <taxon>Eukaryota</taxon>
        <taxon>Fungi</taxon>
        <taxon>Dikarya</taxon>
        <taxon>Basidiomycota</taxon>
        <taxon>Agaricomycotina</taxon>
        <taxon>Agaricomycetes</taxon>
        <taxon>Auriculariales</taxon>
        <taxon>Exidiaceae</taxon>
        <taxon>Exidia</taxon>
    </lineage>
</organism>
<dbReference type="EC" id="2.4.1.142" evidence="3"/>
<evidence type="ECO:0000313" key="14">
    <source>
        <dbReference type="Proteomes" id="UP000077266"/>
    </source>
</evidence>
<comment type="function">
    <text evidence="11">Participates in the formation of the lipid-linked precursor oligosaccharide for N-glycosylation. Involved in assembling the dolichol-pyrophosphate-GlcNAc(2)-Man(5) intermediate on the cytoplasmic surface of the ER.</text>
</comment>
<feature type="transmembrane region" description="Helical" evidence="12">
    <location>
        <begin position="102"/>
        <end position="121"/>
    </location>
</feature>
<keyword evidence="9 12" id="KW-1133">Transmembrane helix</keyword>
<keyword evidence="14" id="KW-1185">Reference proteome</keyword>
<keyword evidence="5" id="KW-0328">Glycosyltransferase</keyword>
<dbReference type="GO" id="GO:0004578">
    <property type="term" value="F:chitobiosyldiphosphodolichol beta-mannosyltransferase activity"/>
    <property type="evidence" value="ECO:0007669"/>
    <property type="project" value="UniProtKB-EC"/>
</dbReference>
<dbReference type="Pfam" id="PF13692">
    <property type="entry name" value="Glyco_trans_1_4"/>
    <property type="match status" value="1"/>
</dbReference>
<dbReference type="PANTHER" id="PTHR13036:SF0">
    <property type="entry name" value="CHITOBIOSYLDIPHOSPHODOLICHOL BETA-MANNOSYLTRANSFERASE"/>
    <property type="match status" value="1"/>
</dbReference>
<evidence type="ECO:0000256" key="7">
    <source>
        <dbReference type="ARBA" id="ARBA00022692"/>
    </source>
</evidence>
<comment type="pathway">
    <text evidence="2">Protein modification; protein glycosylation.</text>
</comment>
<dbReference type="InterPro" id="IPR026051">
    <property type="entry name" value="ALG1-like"/>
</dbReference>
<reference evidence="13 14" key="1">
    <citation type="journal article" date="2016" name="Mol. Biol. Evol.">
        <title>Comparative Genomics of Early-Diverging Mushroom-Forming Fungi Provides Insights into the Origins of Lignocellulose Decay Capabilities.</title>
        <authorList>
            <person name="Nagy L.G."/>
            <person name="Riley R."/>
            <person name="Tritt A."/>
            <person name="Adam C."/>
            <person name="Daum C."/>
            <person name="Floudas D."/>
            <person name="Sun H."/>
            <person name="Yadav J.S."/>
            <person name="Pangilinan J."/>
            <person name="Larsson K.H."/>
            <person name="Matsuura K."/>
            <person name="Barry K."/>
            <person name="Labutti K."/>
            <person name="Kuo R."/>
            <person name="Ohm R.A."/>
            <person name="Bhattacharya S.S."/>
            <person name="Shirouzu T."/>
            <person name="Yoshinaga Y."/>
            <person name="Martin F.M."/>
            <person name="Grigoriev I.V."/>
            <person name="Hibbett D.S."/>
        </authorList>
    </citation>
    <scope>NUCLEOTIDE SEQUENCE [LARGE SCALE GENOMIC DNA]</scope>
    <source>
        <strain evidence="13 14">HHB12029</strain>
    </source>
</reference>
<evidence type="ECO:0000256" key="10">
    <source>
        <dbReference type="ARBA" id="ARBA00023136"/>
    </source>
</evidence>
<evidence type="ECO:0000256" key="2">
    <source>
        <dbReference type="ARBA" id="ARBA00004922"/>
    </source>
</evidence>
<evidence type="ECO:0000256" key="12">
    <source>
        <dbReference type="SAM" id="Phobius"/>
    </source>
</evidence>